<reference evidence="1 2" key="1">
    <citation type="journal article" date="2019" name="Nat. Ecol. Evol.">
        <title>Megaphylogeny resolves global patterns of mushroom evolution.</title>
        <authorList>
            <person name="Varga T."/>
            <person name="Krizsan K."/>
            <person name="Foldi C."/>
            <person name="Dima B."/>
            <person name="Sanchez-Garcia M."/>
            <person name="Sanchez-Ramirez S."/>
            <person name="Szollosi G.J."/>
            <person name="Szarkandi J.G."/>
            <person name="Papp V."/>
            <person name="Albert L."/>
            <person name="Andreopoulos W."/>
            <person name="Angelini C."/>
            <person name="Antonin V."/>
            <person name="Barry K.W."/>
            <person name="Bougher N.L."/>
            <person name="Buchanan P."/>
            <person name="Buyck B."/>
            <person name="Bense V."/>
            <person name="Catcheside P."/>
            <person name="Chovatia M."/>
            <person name="Cooper J."/>
            <person name="Damon W."/>
            <person name="Desjardin D."/>
            <person name="Finy P."/>
            <person name="Geml J."/>
            <person name="Haridas S."/>
            <person name="Hughes K."/>
            <person name="Justo A."/>
            <person name="Karasinski D."/>
            <person name="Kautmanova I."/>
            <person name="Kiss B."/>
            <person name="Kocsube S."/>
            <person name="Kotiranta H."/>
            <person name="LaButti K.M."/>
            <person name="Lechner B.E."/>
            <person name="Liimatainen K."/>
            <person name="Lipzen A."/>
            <person name="Lukacs Z."/>
            <person name="Mihaltcheva S."/>
            <person name="Morgado L.N."/>
            <person name="Niskanen T."/>
            <person name="Noordeloos M.E."/>
            <person name="Ohm R.A."/>
            <person name="Ortiz-Santana B."/>
            <person name="Ovrebo C."/>
            <person name="Racz N."/>
            <person name="Riley R."/>
            <person name="Savchenko A."/>
            <person name="Shiryaev A."/>
            <person name="Soop K."/>
            <person name="Spirin V."/>
            <person name="Szebenyi C."/>
            <person name="Tomsovsky M."/>
            <person name="Tulloss R.E."/>
            <person name="Uehling J."/>
            <person name="Grigoriev I.V."/>
            <person name="Vagvolgyi C."/>
            <person name="Papp T."/>
            <person name="Martin F.M."/>
            <person name="Miettinen O."/>
            <person name="Hibbett D.S."/>
            <person name="Nagy L.G."/>
        </authorList>
    </citation>
    <scope>NUCLEOTIDE SEQUENCE [LARGE SCALE GENOMIC DNA]</scope>
    <source>
        <strain evidence="1 2">OMC1185</strain>
    </source>
</reference>
<accession>A0A5C3NIJ5</accession>
<dbReference type="Proteomes" id="UP000305948">
    <property type="component" value="Unassembled WGS sequence"/>
</dbReference>
<dbReference type="OrthoDB" id="423313at2759"/>
<evidence type="ECO:0000313" key="2">
    <source>
        <dbReference type="Proteomes" id="UP000305948"/>
    </source>
</evidence>
<gene>
    <name evidence="1" type="ORF">OE88DRAFT_1803321</name>
</gene>
<organism evidence="1 2">
    <name type="scientific">Heliocybe sulcata</name>
    <dbReference type="NCBI Taxonomy" id="5364"/>
    <lineage>
        <taxon>Eukaryota</taxon>
        <taxon>Fungi</taxon>
        <taxon>Dikarya</taxon>
        <taxon>Basidiomycota</taxon>
        <taxon>Agaricomycotina</taxon>
        <taxon>Agaricomycetes</taxon>
        <taxon>Gloeophyllales</taxon>
        <taxon>Gloeophyllaceae</taxon>
        <taxon>Heliocybe</taxon>
    </lineage>
</organism>
<dbReference type="Gene3D" id="3.40.50.11350">
    <property type="match status" value="1"/>
</dbReference>
<evidence type="ECO:0000313" key="1">
    <source>
        <dbReference type="EMBL" id="TFK56645.1"/>
    </source>
</evidence>
<dbReference type="EMBL" id="ML213503">
    <property type="protein sequence ID" value="TFK56645.1"/>
    <property type="molecule type" value="Genomic_DNA"/>
</dbReference>
<protein>
    <submittedName>
        <fullName evidence="1">Uncharacterized protein</fullName>
    </submittedName>
</protein>
<dbReference type="CDD" id="cd11296">
    <property type="entry name" value="O-FucT_like"/>
    <property type="match status" value="1"/>
</dbReference>
<name>A0A5C3NIJ5_9AGAM</name>
<dbReference type="AlphaFoldDB" id="A0A5C3NIJ5"/>
<proteinExistence type="predicted"/>
<sequence>MEHRHTPVLLRRRRLAFAFGFILLTSTLYFGFSAHSAESIEEHRSVLVSHPEETRQCGQPKVKDEDEFNPLSYLVGPPTQSFRDNLRNDTKYITSFYGAGWSTSFLVDINARTDAYGYQANDVMTMVNQHYCVTEQVTDVLQANLIYLAKITDRIPIIPAFTPMYHVGDDWELPAIPFGDIFDVPRLSKELGLPVLEWHQVKNPDSEEIDDYGCWSVWSVVQTLGDGRMDGPRRNRAPLDIGLDISYTPVPDWVPERRNFHTRFWKLAPLTFPGTYARSIREKSPIPSERTGLTLPPDEQVACFDYLYFVGAFEEFEFEHEWSPSWRHVLKHCRWTSKVENLAMYYLRRALRVPPSADIPPYIAIHSRHGDFGIFCGDIPDGVPAFIHCFVSVSRIAESVSEIQQELLERDGVTIPNSHVIMTSDETDPAWWDLVASHGYTWVDFKKERVVETLGAWYPTFIDAVIQSGGAGFVGTEESTMSLIAARRTRDWHGGVTRFVPRRPS</sequence>
<keyword evidence="2" id="KW-1185">Reference proteome</keyword>
<dbReference type="STRING" id="5364.A0A5C3NIJ5"/>